<gene>
    <name evidence="4" type="ORF">E3P99_01628</name>
</gene>
<protein>
    <submittedName>
        <fullName evidence="4">Uncharacterized protein</fullName>
    </submittedName>
</protein>
<dbReference type="OrthoDB" id="10463760at2759"/>
<keyword evidence="1" id="KW-0175">Coiled coil</keyword>
<reference evidence="4 5" key="1">
    <citation type="submission" date="2019-03" db="EMBL/GenBank/DDBJ databases">
        <title>Sequencing 23 genomes of Wallemia ichthyophaga.</title>
        <authorList>
            <person name="Gostincar C."/>
        </authorList>
    </citation>
    <scope>NUCLEOTIDE SEQUENCE [LARGE SCALE GENOMIC DNA]</scope>
    <source>
        <strain evidence="4 5">EXF-5753</strain>
    </source>
</reference>
<evidence type="ECO:0000256" key="2">
    <source>
        <dbReference type="SAM" id="MobiDB-lite"/>
    </source>
</evidence>
<feature type="transmembrane region" description="Helical" evidence="3">
    <location>
        <begin position="404"/>
        <end position="423"/>
    </location>
</feature>
<accession>A0A4T0FNS7</accession>
<dbReference type="EMBL" id="SPNW01000020">
    <property type="protein sequence ID" value="TIA90307.1"/>
    <property type="molecule type" value="Genomic_DNA"/>
</dbReference>
<feature type="transmembrane region" description="Helical" evidence="3">
    <location>
        <begin position="378"/>
        <end position="397"/>
    </location>
</feature>
<feature type="region of interest" description="Disordered" evidence="2">
    <location>
        <begin position="1"/>
        <end position="33"/>
    </location>
</feature>
<keyword evidence="3" id="KW-0472">Membrane</keyword>
<keyword evidence="3" id="KW-1133">Transmembrane helix</keyword>
<evidence type="ECO:0000313" key="4">
    <source>
        <dbReference type="EMBL" id="TIA90307.1"/>
    </source>
</evidence>
<keyword evidence="5" id="KW-1185">Reference proteome</keyword>
<proteinExistence type="predicted"/>
<sequence>MEIDRAQPPCRTKSVHRAHGQSSQEVKPTNASATTTTLEDVALAMNISIPEKGRTSTATTQELYGMSEDMLRERIVRDDSAKLHLESELGLSTAIAYQLFQENEKLKAEQSRLLAEIDDFSSMISNHLNVDNADFVIQKRQLSVVLRREVENTDFVDWIESQANELRGEVTSLTAQLSRQKNQSMKEIRELRSERDLLKSSIASIEERFADMESQVSLSRRKPLPALRQEWRQSKAEPEALTTGFRFPQVVNDSPLAMRRHDNAAALTTPSSSPQLRPFLHSTTIPVTNIPHRIAESSGTPTSSIVNTPLDSPALHSVKHTRSFSDSAFMLGANQQKKLSLERELAIARSLNERTKVVFQSVEQFTTYVFNIPSSLSLTQAIIAINLTIAFVVLSATLRTVAKVLLYMYLTSFLLLFLLRSQVKTLRALSQ</sequence>
<dbReference type="Proteomes" id="UP000310189">
    <property type="component" value="Unassembled WGS sequence"/>
</dbReference>
<evidence type="ECO:0000313" key="5">
    <source>
        <dbReference type="Proteomes" id="UP000310189"/>
    </source>
</evidence>
<organism evidence="4 5">
    <name type="scientific">Wallemia hederae</name>
    <dbReference type="NCBI Taxonomy" id="1540922"/>
    <lineage>
        <taxon>Eukaryota</taxon>
        <taxon>Fungi</taxon>
        <taxon>Dikarya</taxon>
        <taxon>Basidiomycota</taxon>
        <taxon>Wallemiomycotina</taxon>
        <taxon>Wallemiomycetes</taxon>
        <taxon>Wallemiales</taxon>
        <taxon>Wallemiaceae</taxon>
        <taxon>Wallemia</taxon>
    </lineage>
</organism>
<evidence type="ECO:0000256" key="1">
    <source>
        <dbReference type="SAM" id="Coils"/>
    </source>
</evidence>
<comment type="caution">
    <text evidence="4">The sequence shown here is derived from an EMBL/GenBank/DDBJ whole genome shotgun (WGS) entry which is preliminary data.</text>
</comment>
<feature type="coiled-coil region" evidence="1">
    <location>
        <begin position="163"/>
        <end position="215"/>
    </location>
</feature>
<dbReference type="AlphaFoldDB" id="A0A4T0FNS7"/>
<keyword evidence="3" id="KW-0812">Transmembrane</keyword>
<name>A0A4T0FNS7_9BASI</name>
<evidence type="ECO:0000256" key="3">
    <source>
        <dbReference type="SAM" id="Phobius"/>
    </source>
</evidence>
<feature type="compositionally biased region" description="Polar residues" evidence="2">
    <location>
        <begin position="20"/>
        <end position="33"/>
    </location>
</feature>